<dbReference type="PANTHER" id="PTHR46497">
    <property type="entry name" value="THIOREDOXIN DOMAIN-CONTAINING PROTEIN 11"/>
    <property type="match status" value="1"/>
</dbReference>
<keyword evidence="4" id="KW-1185">Reference proteome</keyword>
<dbReference type="Gene3D" id="3.40.30.10">
    <property type="entry name" value="Glutaredoxin"/>
    <property type="match status" value="2"/>
</dbReference>
<protein>
    <recommendedName>
        <fullName evidence="2">Thioredoxin domain-containing protein</fullName>
    </recommendedName>
</protein>
<evidence type="ECO:0000259" key="2">
    <source>
        <dbReference type="Pfam" id="PF00085"/>
    </source>
</evidence>
<dbReference type="Proteomes" id="UP001153712">
    <property type="component" value="Chromosome 12"/>
</dbReference>
<accession>A0A9N9THV5</accession>
<feature type="region of interest" description="Disordered" evidence="1">
    <location>
        <begin position="15"/>
        <end position="50"/>
    </location>
</feature>
<sequence>MSLLKLKTKEAKKLPDNCHDSDDNVISHTNTSNSNYTNGNDKSENSEEPDEFPTLTLRMLNFCREFTIFCLVMMVYAAFSKDPPKISKSPAAYRFFAENSIVTDWYRGHISKAIESARNSDVAFVMFYAPWDADSQNARHEFEVAAEFLQDRVKFVAVNCWQPQGECRTQYNKVYKWPVLIAYLPHGRGIQYNGPLRAPHMIEFLNKVCQPIRHLGKESVRDFQDAYVKVELNASPGSRDFAVLYTAALKYLEKDPQYRIAFYVSPAKVSKPSMRLFLWNETLVFPIGDKPWLPDEILQWIIKHTHQVTSWVLPSGTKSMVLSNTIQNGASLILFTPRNPLHINIDYYNLLQEIAQEYFLCEDDTITNMLTVHLKLRRAANTLIHKQLQTMCNINSKISTQKVLSNLKTVWTNASYCSQAKCKDCDTLTENTVRKMCANMKTEQCLELYPRVNKDSGCKSKSKFLDDVEYLKSSSEPEFGDYRSSDNLKSTYLKDKCKLFLAAQKVHPALFAKSISPQRNISLAGLSCKTNKTLVFLAMDSLLHYKFAEKLGIDLSKQPDRSAAVILNDKLESHFVLQQSINRESLKEFILNYTESQLNRSFDSMSTLSAPPEQAENKSKVFVKELNTDTFLSTVLRNDKSVIVFYYSKQCSFCNGVSYVYLTVAKKMSLVKNLVFTRINGEINVLPWEYTMGSYPTILFFPTRRKSESRVFPSGIPISVSNLINFLLANLEPNLKLQAIWSVCIQTKLAHRQAHCYSRLLGETLNLIETTLREWRKSEKLERQIILRRLKSLRQLHLLFAHTPKNHSDVLNSLNRFNSNLQYTGNYLVSQNNGMHDEL</sequence>
<dbReference type="InterPro" id="IPR036249">
    <property type="entry name" value="Thioredoxin-like_sf"/>
</dbReference>
<dbReference type="InterPro" id="IPR013766">
    <property type="entry name" value="Thioredoxin_domain"/>
</dbReference>
<name>A0A9N9THV5_PHYSR</name>
<dbReference type="Pfam" id="PF00085">
    <property type="entry name" value="Thioredoxin"/>
    <property type="match status" value="1"/>
</dbReference>
<dbReference type="OrthoDB" id="1910803at2759"/>
<feature type="compositionally biased region" description="Low complexity" evidence="1">
    <location>
        <begin position="27"/>
        <end position="40"/>
    </location>
</feature>
<feature type="domain" description="Thioredoxin" evidence="2">
    <location>
        <begin position="623"/>
        <end position="707"/>
    </location>
</feature>
<dbReference type="PANTHER" id="PTHR46497:SF1">
    <property type="entry name" value="THIOREDOXIN DOMAIN-CONTAINING PROTEIN 11"/>
    <property type="match status" value="1"/>
</dbReference>
<evidence type="ECO:0000313" key="3">
    <source>
        <dbReference type="EMBL" id="CAG9856574.1"/>
    </source>
</evidence>
<dbReference type="EMBL" id="OU900105">
    <property type="protein sequence ID" value="CAG9856574.1"/>
    <property type="molecule type" value="Genomic_DNA"/>
</dbReference>
<proteinExistence type="predicted"/>
<evidence type="ECO:0000313" key="4">
    <source>
        <dbReference type="Proteomes" id="UP001153712"/>
    </source>
</evidence>
<reference evidence="3" key="1">
    <citation type="submission" date="2022-01" db="EMBL/GenBank/DDBJ databases">
        <authorList>
            <person name="King R."/>
        </authorList>
    </citation>
    <scope>NUCLEOTIDE SEQUENCE</scope>
</reference>
<dbReference type="AlphaFoldDB" id="A0A9N9THV5"/>
<evidence type="ECO:0000256" key="1">
    <source>
        <dbReference type="SAM" id="MobiDB-lite"/>
    </source>
</evidence>
<dbReference type="SUPFAM" id="SSF52833">
    <property type="entry name" value="Thioredoxin-like"/>
    <property type="match status" value="2"/>
</dbReference>
<dbReference type="InterPro" id="IPR052792">
    <property type="entry name" value="Thioredoxin_dom-contain_11"/>
</dbReference>
<gene>
    <name evidence="3" type="ORF">PHYEVI_LOCUS2994</name>
</gene>
<organism evidence="3 4">
    <name type="scientific">Phyllotreta striolata</name>
    <name type="common">Striped flea beetle</name>
    <name type="synonym">Crioceris striolata</name>
    <dbReference type="NCBI Taxonomy" id="444603"/>
    <lineage>
        <taxon>Eukaryota</taxon>
        <taxon>Metazoa</taxon>
        <taxon>Ecdysozoa</taxon>
        <taxon>Arthropoda</taxon>
        <taxon>Hexapoda</taxon>
        <taxon>Insecta</taxon>
        <taxon>Pterygota</taxon>
        <taxon>Neoptera</taxon>
        <taxon>Endopterygota</taxon>
        <taxon>Coleoptera</taxon>
        <taxon>Polyphaga</taxon>
        <taxon>Cucujiformia</taxon>
        <taxon>Chrysomeloidea</taxon>
        <taxon>Chrysomelidae</taxon>
        <taxon>Galerucinae</taxon>
        <taxon>Alticini</taxon>
        <taxon>Phyllotreta</taxon>
    </lineage>
</organism>